<protein>
    <submittedName>
        <fullName evidence="1">Uncharacterized protein</fullName>
    </submittedName>
</protein>
<organism evidence="1">
    <name type="scientific">Arundo donax</name>
    <name type="common">Giant reed</name>
    <name type="synonym">Donax arundinaceus</name>
    <dbReference type="NCBI Taxonomy" id="35708"/>
    <lineage>
        <taxon>Eukaryota</taxon>
        <taxon>Viridiplantae</taxon>
        <taxon>Streptophyta</taxon>
        <taxon>Embryophyta</taxon>
        <taxon>Tracheophyta</taxon>
        <taxon>Spermatophyta</taxon>
        <taxon>Magnoliopsida</taxon>
        <taxon>Liliopsida</taxon>
        <taxon>Poales</taxon>
        <taxon>Poaceae</taxon>
        <taxon>PACMAD clade</taxon>
        <taxon>Arundinoideae</taxon>
        <taxon>Arundineae</taxon>
        <taxon>Arundo</taxon>
    </lineage>
</organism>
<dbReference type="EMBL" id="GBRH01268603">
    <property type="protein sequence ID" value="JAD29292.1"/>
    <property type="molecule type" value="Transcribed_RNA"/>
</dbReference>
<proteinExistence type="predicted"/>
<reference evidence="1" key="2">
    <citation type="journal article" date="2015" name="Data Brief">
        <title>Shoot transcriptome of the giant reed, Arundo donax.</title>
        <authorList>
            <person name="Barrero R.A."/>
            <person name="Guerrero F.D."/>
            <person name="Moolhuijzen P."/>
            <person name="Goolsby J.A."/>
            <person name="Tidwell J."/>
            <person name="Bellgard S.E."/>
            <person name="Bellgard M.I."/>
        </authorList>
    </citation>
    <scope>NUCLEOTIDE SEQUENCE</scope>
    <source>
        <tissue evidence="1">Shoot tissue taken approximately 20 cm above the soil surface</tissue>
    </source>
</reference>
<name>A0A0A8Z356_ARUDO</name>
<sequence length="99" mass="11746">MLFCVFGCLKRHIIKQIGDLMFSASFLNSNFLPVCHVSNCMLSPNIFRRMFCPKFKIDNLKYAYFHHLLTWNYMIRCNLLYQHKFKSSCALLQIMQVLG</sequence>
<reference evidence="1" key="1">
    <citation type="submission" date="2014-09" db="EMBL/GenBank/DDBJ databases">
        <authorList>
            <person name="Magalhaes I.L.F."/>
            <person name="Oliveira U."/>
            <person name="Santos F.R."/>
            <person name="Vidigal T.H.D.A."/>
            <person name="Brescovit A.D."/>
            <person name="Santos A.J."/>
        </authorList>
    </citation>
    <scope>NUCLEOTIDE SEQUENCE</scope>
    <source>
        <tissue evidence="1">Shoot tissue taken approximately 20 cm above the soil surface</tissue>
    </source>
</reference>
<evidence type="ECO:0000313" key="1">
    <source>
        <dbReference type="EMBL" id="JAD29292.1"/>
    </source>
</evidence>
<dbReference type="AlphaFoldDB" id="A0A0A8Z356"/>
<accession>A0A0A8Z356</accession>